<evidence type="ECO:0000313" key="11">
    <source>
        <dbReference type="Proteomes" id="UP000586918"/>
    </source>
</evidence>
<keyword evidence="11" id="KW-1185">Reference proteome</keyword>
<dbReference type="GO" id="GO:0050136">
    <property type="term" value="F:NADH dehydrogenase (quinone) (non-electrogenic) activity"/>
    <property type="evidence" value="ECO:0007669"/>
    <property type="project" value="UniProtKB-EC"/>
</dbReference>
<dbReference type="EC" id="1.6.5.9" evidence="2"/>
<evidence type="ECO:0000256" key="1">
    <source>
        <dbReference type="ARBA" id="ARBA00005272"/>
    </source>
</evidence>
<dbReference type="AlphaFoldDB" id="A0A848DIR0"/>
<name>A0A848DIR0_9PSEU</name>
<dbReference type="Proteomes" id="UP000586918">
    <property type="component" value="Unassembled WGS sequence"/>
</dbReference>
<dbReference type="InterPro" id="IPR045024">
    <property type="entry name" value="NDH-2"/>
</dbReference>
<evidence type="ECO:0000256" key="8">
    <source>
        <dbReference type="SAM" id="MobiDB-lite"/>
    </source>
</evidence>
<comment type="similarity">
    <text evidence="1">Belongs to the NADH dehydrogenase family.</text>
</comment>
<evidence type="ECO:0000313" key="10">
    <source>
        <dbReference type="EMBL" id="NMH92578.1"/>
    </source>
</evidence>
<feature type="region of interest" description="Disordered" evidence="8">
    <location>
        <begin position="428"/>
        <end position="473"/>
    </location>
</feature>
<protein>
    <recommendedName>
        <fullName evidence="2">NADH:ubiquinone reductase (non-electrogenic)</fullName>
        <ecNumber evidence="2">1.6.5.9</ecNumber>
    </recommendedName>
</protein>
<organism evidence="10 11">
    <name type="scientific">Pseudonocardia bannensis</name>
    <dbReference type="NCBI Taxonomy" id="630973"/>
    <lineage>
        <taxon>Bacteria</taxon>
        <taxon>Bacillati</taxon>
        <taxon>Actinomycetota</taxon>
        <taxon>Actinomycetes</taxon>
        <taxon>Pseudonocardiales</taxon>
        <taxon>Pseudonocardiaceae</taxon>
        <taxon>Pseudonocardia</taxon>
    </lineage>
</organism>
<sequence length="473" mass="51236">MTGDRRHRVVVVGGGFGGLNVTRSLAHVDVDVTVVDRTNHHLFQPLLYQVAAGILPPGLIAPALRSVIKKQKNARALLADVHDLDLERKVVRAEGPDGRPLGLPYDTLVVAAGATHSYFGRDEFAQFAPGMKTVEDARHLRDRILSAFEMAELATDPQERAEWLTFVVVGAGPTGVELVGQVAELAHKVLPQDYRSVDTTEARILLLEGAPAVLPPFAAKLQRYTHQRLEKMGVEVRTDTLAVGMDDESITVKGPDGLETIRTRTRIWAAGVQASPLAKMLAEKTGVETDRAGRIPVNPDCTVAGHPEVFAIGDMVSLNKLPGVAQPAMQEGRYVGKVIKARLDGDQNIEPFKYVDKGSMATIGHRAAVADAFGMKFTGWIGYTIWGFIHVLYLIGWGNRLGTIYTWARALTFSNNRGHRIITFEQAHDQTVDSGERNGHRAVAAPPPAAGPPEHSATPDDARPVGRAGREAG</sequence>
<comment type="catalytic activity">
    <reaction evidence="7">
        <text>a quinone + NADH + H(+) = a quinol + NAD(+)</text>
        <dbReference type="Rhea" id="RHEA:46160"/>
        <dbReference type="ChEBI" id="CHEBI:15378"/>
        <dbReference type="ChEBI" id="CHEBI:24646"/>
        <dbReference type="ChEBI" id="CHEBI:57540"/>
        <dbReference type="ChEBI" id="CHEBI:57945"/>
        <dbReference type="ChEBI" id="CHEBI:132124"/>
        <dbReference type="EC" id="1.6.5.9"/>
    </reaction>
</comment>
<proteinExistence type="inferred from homology"/>
<dbReference type="PRINTS" id="PR00411">
    <property type="entry name" value="PNDRDTASEI"/>
</dbReference>
<feature type="compositionally biased region" description="Basic and acidic residues" evidence="8">
    <location>
        <begin position="457"/>
        <end position="473"/>
    </location>
</feature>
<keyword evidence="3" id="KW-0285">Flavoprotein</keyword>
<dbReference type="Pfam" id="PF07992">
    <property type="entry name" value="Pyr_redox_2"/>
    <property type="match status" value="1"/>
</dbReference>
<evidence type="ECO:0000256" key="3">
    <source>
        <dbReference type="ARBA" id="ARBA00022630"/>
    </source>
</evidence>
<accession>A0A848DIR0</accession>
<dbReference type="Gene3D" id="3.50.50.100">
    <property type="match status" value="1"/>
</dbReference>
<keyword evidence="4" id="KW-0274">FAD</keyword>
<evidence type="ECO:0000256" key="4">
    <source>
        <dbReference type="ARBA" id="ARBA00022827"/>
    </source>
</evidence>
<evidence type="ECO:0000256" key="7">
    <source>
        <dbReference type="ARBA" id="ARBA00047599"/>
    </source>
</evidence>
<evidence type="ECO:0000256" key="5">
    <source>
        <dbReference type="ARBA" id="ARBA00023002"/>
    </source>
</evidence>
<dbReference type="PANTHER" id="PTHR43706:SF47">
    <property type="entry name" value="EXTERNAL NADH-UBIQUINONE OXIDOREDUCTASE 1, MITOCHONDRIAL-RELATED"/>
    <property type="match status" value="1"/>
</dbReference>
<comment type="caution">
    <text evidence="10">The sequence shown here is derived from an EMBL/GenBank/DDBJ whole genome shotgun (WGS) entry which is preliminary data.</text>
</comment>
<dbReference type="PRINTS" id="PR00368">
    <property type="entry name" value="FADPNR"/>
</dbReference>
<evidence type="ECO:0000256" key="6">
    <source>
        <dbReference type="ARBA" id="ARBA00023027"/>
    </source>
</evidence>
<feature type="domain" description="FAD/NAD(P)-binding" evidence="9">
    <location>
        <begin position="8"/>
        <end position="332"/>
    </location>
</feature>
<feature type="compositionally biased region" description="Basic and acidic residues" evidence="8">
    <location>
        <begin position="428"/>
        <end position="439"/>
    </location>
</feature>
<dbReference type="InterPro" id="IPR023753">
    <property type="entry name" value="FAD/NAD-binding_dom"/>
</dbReference>
<keyword evidence="5" id="KW-0560">Oxidoreductase</keyword>
<evidence type="ECO:0000256" key="2">
    <source>
        <dbReference type="ARBA" id="ARBA00012637"/>
    </source>
</evidence>
<dbReference type="PANTHER" id="PTHR43706">
    <property type="entry name" value="NADH DEHYDROGENASE"/>
    <property type="match status" value="1"/>
</dbReference>
<dbReference type="InterPro" id="IPR036188">
    <property type="entry name" value="FAD/NAD-bd_sf"/>
</dbReference>
<reference evidence="10 11" key="1">
    <citation type="submission" date="2020-04" db="EMBL/GenBank/DDBJ databases">
        <authorList>
            <person name="Klaysubun C."/>
            <person name="Duangmal K."/>
            <person name="Lipun K."/>
        </authorList>
    </citation>
    <scope>NUCLEOTIDE SEQUENCE [LARGE SCALE GENOMIC DNA]</scope>
    <source>
        <strain evidence="10 11">DSM 45300</strain>
    </source>
</reference>
<keyword evidence="6" id="KW-0520">NAD</keyword>
<dbReference type="RefSeq" id="WP_169413289.1">
    <property type="nucleotide sequence ID" value="NZ_JAAXKZ010000042.1"/>
</dbReference>
<dbReference type="SUPFAM" id="SSF51905">
    <property type="entry name" value="FAD/NAD(P)-binding domain"/>
    <property type="match status" value="1"/>
</dbReference>
<gene>
    <name evidence="10" type="ORF">HF519_13560</name>
</gene>
<evidence type="ECO:0000259" key="9">
    <source>
        <dbReference type="Pfam" id="PF07992"/>
    </source>
</evidence>
<dbReference type="EMBL" id="JAAXKZ010000042">
    <property type="protein sequence ID" value="NMH92578.1"/>
    <property type="molecule type" value="Genomic_DNA"/>
</dbReference>